<proteinExistence type="predicted"/>
<dbReference type="PATRIC" id="fig|196600.6.peg.4672"/>
<evidence type="ECO:0000313" key="4">
    <source>
        <dbReference type="Proteomes" id="UP000002675"/>
    </source>
</evidence>
<dbReference type="GO" id="GO:0051607">
    <property type="term" value="P:defense response to virus"/>
    <property type="evidence" value="ECO:0007669"/>
    <property type="project" value="UniProtKB-KW"/>
</dbReference>
<feature type="domain" description="CRISPR type III-associated protein" evidence="2">
    <location>
        <begin position="11"/>
        <end position="189"/>
    </location>
</feature>
<dbReference type="KEGG" id="vvy:VVA1538"/>
<protein>
    <recommendedName>
        <fullName evidence="2">CRISPR type III-associated protein domain-containing protein</fullName>
    </recommendedName>
</protein>
<evidence type="ECO:0000259" key="2">
    <source>
        <dbReference type="Pfam" id="PF03787"/>
    </source>
</evidence>
<dbReference type="PANTHER" id="PTHR35579:SF6">
    <property type="entry name" value="DUF324 DOMAIN-CONTAINING PROTEIN"/>
    <property type="match status" value="1"/>
</dbReference>
<gene>
    <name evidence="3" type="ordered locus">VVA1538</name>
</gene>
<dbReference type="Pfam" id="PF03787">
    <property type="entry name" value="RAMPs"/>
    <property type="match status" value="2"/>
</dbReference>
<dbReference type="Proteomes" id="UP000002675">
    <property type="component" value="Chromosome II"/>
</dbReference>
<keyword evidence="1" id="KW-0051">Antiviral defense</keyword>
<dbReference type="CDD" id="cd09726">
    <property type="entry name" value="RAMP_I_III"/>
    <property type="match status" value="2"/>
</dbReference>
<dbReference type="AlphaFoldDB" id="Q7MC49"/>
<dbReference type="RefSeq" id="WP_011152744.1">
    <property type="nucleotide sequence ID" value="NC_005140.1"/>
</dbReference>
<sequence length="475" mass="53761">MSKVNVANLVIETVSPLAITSGLREAAFDTALVRDCNGLPMIPATSIAGVWSHLAEKYFGREIREYWFGRASEGNDDYCRSRFVISHGVLHDQHGQPVRGLVQPRVIDEDGVLKVCVQERPYHRERVAINDRGVAKPHAKFDQIVLPKGLRFSVQVRWEQDGAEPLLALWNLRQMAFGSSTRNGLGQVKLVLSDLERFDLSEGAHIGTRIQHYCRHAPVPENNFLAQEVVGAEHLLAQLPLQALDNWRCGSGAELLGSHGRLEQQVSLITYSEPYWQWQNGQAVWQSAKAVLCGSSIKGILAHRISYHYRRHLQCWAEEISLEASPAQWEEKPAGLNQFFGYSDEHDHEKSLAGIFIVDDSELEYEHTALRYHNAIDRFTGGVRKGALYSEELLFKPRFTLRIWLAEPLSYLQSVRQFDPVFKLALESTLEDLKQGLLPFGAGSGRGVCLVEQSAHEDWITNLHWLVDQNKEVQR</sequence>
<dbReference type="HOGENOM" id="CLU_041901_0_0_6"/>
<dbReference type="PANTHER" id="PTHR35579">
    <property type="entry name" value="CRISPR SYSTEM CMS ENDORIBONUCLEASE CSM3"/>
    <property type="match status" value="1"/>
</dbReference>
<dbReference type="InterPro" id="IPR052216">
    <property type="entry name" value="CRISPR_Csm3_endoribonuclease"/>
</dbReference>
<name>Q7MC49_VIBVY</name>
<organism evidence="3 4">
    <name type="scientific">Vibrio vulnificus (strain YJ016)</name>
    <dbReference type="NCBI Taxonomy" id="196600"/>
    <lineage>
        <taxon>Bacteria</taxon>
        <taxon>Pseudomonadati</taxon>
        <taxon>Pseudomonadota</taxon>
        <taxon>Gammaproteobacteria</taxon>
        <taxon>Vibrionales</taxon>
        <taxon>Vibrionaceae</taxon>
        <taxon>Vibrio</taxon>
    </lineage>
</organism>
<accession>Q7MC49</accession>
<evidence type="ECO:0000256" key="1">
    <source>
        <dbReference type="ARBA" id="ARBA00023118"/>
    </source>
</evidence>
<dbReference type="InterPro" id="IPR005537">
    <property type="entry name" value="RAMP_III_fam"/>
</dbReference>
<dbReference type="EMBL" id="BA000038">
    <property type="protein sequence ID" value="BAC97564.1"/>
    <property type="molecule type" value="Genomic_DNA"/>
</dbReference>
<feature type="domain" description="CRISPR type III-associated protein" evidence="2">
    <location>
        <begin position="292"/>
        <end position="447"/>
    </location>
</feature>
<evidence type="ECO:0000313" key="3">
    <source>
        <dbReference type="EMBL" id="BAC97564.1"/>
    </source>
</evidence>
<reference evidence="3 4" key="1">
    <citation type="journal article" date="2003" name="Genome Res.">
        <title>Comparative genome analysis of Vibrio vulnificus, a marine pathogen.</title>
        <authorList>
            <person name="Chen C.Y."/>
            <person name="Wu K.M."/>
            <person name="Chang Y.C."/>
            <person name="Chang C.H."/>
            <person name="Tsai H.C."/>
            <person name="Liao T.L."/>
            <person name="Liu Y.M."/>
            <person name="Chen H.J."/>
            <person name="Shen A.B."/>
            <person name="Li J.C."/>
            <person name="Su T.L."/>
            <person name="Shao C.P."/>
            <person name="Lee C.T."/>
            <person name="Hor L.I."/>
            <person name="Tsai S.F."/>
        </authorList>
    </citation>
    <scope>NUCLEOTIDE SEQUENCE [LARGE SCALE GENOMIC DNA]</scope>
    <source>
        <strain evidence="3 4">YJ016</strain>
    </source>
</reference>